<gene>
    <name evidence="1" type="ORF">SAMN04489752_1606</name>
</gene>
<proteinExistence type="predicted"/>
<organism evidence="1 2">
    <name type="scientific">Brevibacterium siliguriense</name>
    <dbReference type="NCBI Taxonomy" id="1136497"/>
    <lineage>
        <taxon>Bacteria</taxon>
        <taxon>Bacillati</taxon>
        <taxon>Actinomycetota</taxon>
        <taxon>Actinomycetes</taxon>
        <taxon>Micrococcales</taxon>
        <taxon>Brevibacteriaceae</taxon>
        <taxon>Brevibacterium</taxon>
    </lineage>
</organism>
<protein>
    <submittedName>
        <fullName evidence="1">Uncharacterized protein</fullName>
    </submittedName>
</protein>
<keyword evidence="2" id="KW-1185">Reference proteome</keyword>
<dbReference type="Proteomes" id="UP000199597">
    <property type="component" value="Chromosome I"/>
</dbReference>
<accession>A0A1H1RSG5</accession>
<reference evidence="2" key="1">
    <citation type="submission" date="2016-10" db="EMBL/GenBank/DDBJ databases">
        <authorList>
            <person name="Varghese N."/>
            <person name="Submissions S."/>
        </authorList>
    </citation>
    <scope>NUCLEOTIDE SEQUENCE [LARGE SCALE GENOMIC DNA]</scope>
    <source>
        <strain evidence="2">DSM 23676</strain>
    </source>
</reference>
<evidence type="ECO:0000313" key="1">
    <source>
        <dbReference type="EMBL" id="SDS38675.1"/>
    </source>
</evidence>
<dbReference type="EMBL" id="LT629766">
    <property type="protein sequence ID" value="SDS38675.1"/>
    <property type="molecule type" value="Genomic_DNA"/>
</dbReference>
<dbReference type="STRING" id="1136497.SAMN04489752_1606"/>
<dbReference type="AlphaFoldDB" id="A0A1H1RSG5"/>
<sequence length="35" mass="4034">MIVTSFPIRYEIYCQLPGPMHHSADKFEGRLIPVS</sequence>
<evidence type="ECO:0000313" key="2">
    <source>
        <dbReference type="Proteomes" id="UP000199597"/>
    </source>
</evidence>
<name>A0A1H1RSG5_9MICO</name>